<dbReference type="Gene3D" id="3.80.10.10">
    <property type="entry name" value="Ribonuclease Inhibitor"/>
    <property type="match status" value="1"/>
</dbReference>
<dbReference type="SUPFAM" id="SSF52047">
    <property type="entry name" value="RNI-like"/>
    <property type="match status" value="1"/>
</dbReference>
<evidence type="ECO:0000313" key="1">
    <source>
        <dbReference type="EMBL" id="KLO19683.1"/>
    </source>
</evidence>
<dbReference type="EMBL" id="KQ085885">
    <property type="protein sequence ID" value="KLO19683.1"/>
    <property type="molecule type" value="Genomic_DNA"/>
</dbReference>
<reference evidence="1 2" key="1">
    <citation type="submission" date="2015-04" db="EMBL/GenBank/DDBJ databases">
        <title>Complete genome sequence of Schizopora paradoxa KUC8140, a cosmopolitan wood degrader in East Asia.</title>
        <authorList>
            <consortium name="DOE Joint Genome Institute"/>
            <person name="Min B."/>
            <person name="Park H."/>
            <person name="Jang Y."/>
            <person name="Kim J.-J."/>
            <person name="Kim K.H."/>
            <person name="Pangilinan J."/>
            <person name="Lipzen A."/>
            <person name="Riley R."/>
            <person name="Grigoriev I.V."/>
            <person name="Spatafora J.W."/>
            <person name="Choi I.-G."/>
        </authorList>
    </citation>
    <scope>NUCLEOTIDE SEQUENCE [LARGE SCALE GENOMIC DNA]</scope>
    <source>
        <strain evidence="1 2">KUC8140</strain>
    </source>
</reference>
<dbReference type="InterPro" id="IPR032675">
    <property type="entry name" value="LRR_dom_sf"/>
</dbReference>
<dbReference type="STRING" id="27342.A0A0H2SD54"/>
<protein>
    <submittedName>
        <fullName evidence="1">Uncharacterized protein</fullName>
    </submittedName>
</protein>
<keyword evidence="2" id="KW-1185">Reference proteome</keyword>
<accession>A0A0H2SD54</accession>
<dbReference type="Proteomes" id="UP000053477">
    <property type="component" value="Unassembled WGS sequence"/>
</dbReference>
<dbReference type="InParanoid" id="A0A0H2SD54"/>
<gene>
    <name evidence="1" type="ORF">SCHPADRAFT_898627</name>
</gene>
<proteinExistence type="predicted"/>
<dbReference type="AlphaFoldDB" id="A0A0H2SD54"/>
<organism evidence="1 2">
    <name type="scientific">Schizopora paradoxa</name>
    <dbReference type="NCBI Taxonomy" id="27342"/>
    <lineage>
        <taxon>Eukaryota</taxon>
        <taxon>Fungi</taxon>
        <taxon>Dikarya</taxon>
        <taxon>Basidiomycota</taxon>
        <taxon>Agaricomycotina</taxon>
        <taxon>Agaricomycetes</taxon>
        <taxon>Hymenochaetales</taxon>
        <taxon>Schizoporaceae</taxon>
        <taxon>Schizopora</taxon>
    </lineage>
</organism>
<sequence>MDVDESYGGFGRDVKQGREESAMDRLPTELLNEIFSWSMPVIPSFRAIDGPLLLTAVCGRWRECALSQSDLWDTIYLPSPLDGISAGVVQLCKLWLERSRNRPLSIDFHLSSDYQPWKISNKHIQDVDKIVKLLVPHAYRISKLLRISPRFLLGDLLLENMTVLDDLFLCDTADEWNGRVHVSHGSLKVPDTLRCLSLRQTFFDLKAFSSFNRLAHLDLWQLQGEGSMSIGSCLQVLRRMPWLESCTMDVAQGDCAIDLMGTEIVMQNLSFLFISWDWLVDVGPILDAVSTPVLRRLGLRGPPPSAQEWPHLSRFIRRCKPQLTQLSLKEIGFTDIHLLDCLKHLPTLTNLSISHCSVDTAFIRTLRLDGNLPLRSNVLPYLEFLSLEACDNFDVGDLAVMLNSRGKGVPSYAQKLRGIRLSLCRRIMEARRVELENSGVENVIIKVAKPTSRATPYTL</sequence>
<name>A0A0H2SD54_9AGAM</name>
<dbReference type="OrthoDB" id="2269034at2759"/>
<evidence type="ECO:0000313" key="2">
    <source>
        <dbReference type="Proteomes" id="UP000053477"/>
    </source>
</evidence>